<dbReference type="GO" id="GO:0004559">
    <property type="term" value="F:alpha-mannosidase activity"/>
    <property type="evidence" value="ECO:0007669"/>
    <property type="project" value="TreeGrafter"/>
</dbReference>
<dbReference type="OrthoDB" id="9816424at2"/>
<evidence type="ECO:0000256" key="6">
    <source>
        <dbReference type="ARBA" id="ARBA00023034"/>
    </source>
</evidence>
<gene>
    <name evidence="8" type="ORF">CCAX7_44090</name>
</gene>
<dbReference type="PANTHER" id="PTHR13572">
    <property type="entry name" value="ENDO-ALPHA-1,2-MANNOSIDASE"/>
    <property type="match status" value="1"/>
</dbReference>
<dbReference type="InterPro" id="IPR026071">
    <property type="entry name" value="Glyco_Hydrolase_99"/>
</dbReference>
<keyword evidence="5" id="KW-1133">Transmembrane helix</keyword>
<evidence type="ECO:0000256" key="5">
    <source>
        <dbReference type="ARBA" id="ARBA00022989"/>
    </source>
</evidence>
<dbReference type="RefSeq" id="WP_125206034.1">
    <property type="nucleotide sequence ID" value="NZ_AP025739.1"/>
</dbReference>
<accession>A0A402CXA3</accession>
<comment type="subcellular location">
    <subcellularLocation>
        <location evidence="1">Golgi apparatus membrane</location>
        <topology evidence="1">Single-pass type II membrane protein</topology>
    </subcellularLocation>
</comment>
<organism evidence="8 9">
    <name type="scientific">Capsulimonas corticalis</name>
    <dbReference type="NCBI Taxonomy" id="2219043"/>
    <lineage>
        <taxon>Bacteria</taxon>
        <taxon>Bacillati</taxon>
        <taxon>Armatimonadota</taxon>
        <taxon>Armatimonadia</taxon>
        <taxon>Capsulimonadales</taxon>
        <taxon>Capsulimonadaceae</taxon>
        <taxon>Capsulimonas</taxon>
    </lineage>
</organism>
<evidence type="ECO:0000313" key="9">
    <source>
        <dbReference type="Proteomes" id="UP000287394"/>
    </source>
</evidence>
<keyword evidence="3" id="KW-0378">Hydrolase</keyword>
<dbReference type="PANTHER" id="PTHR13572:SF4">
    <property type="entry name" value="RE57134P"/>
    <property type="match status" value="1"/>
</dbReference>
<evidence type="ECO:0000313" key="8">
    <source>
        <dbReference type="EMBL" id="BDI32358.1"/>
    </source>
</evidence>
<keyword evidence="4" id="KW-0735">Signal-anchor</keyword>
<name>A0A402CXA3_9BACT</name>
<keyword evidence="7" id="KW-0472">Membrane</keyword>
<evidence type="ECO:0000256" key="7">
    <source>
        <dbReference type="ARBA" id="ARBA00023136"/>
    </source>
</evidence>
<keyword evidence="2" id="KW-0812">Transmembrane</keyword>
<sequence>MTAGLIKRNSAFAILAAAALWLSLEAVGAHAAPKPGRTPAKSGRLLLAHYMPWYQSKDFSGSWGWHWTMNHFDPQRVTGGRPEAASKYRPLVGLYDSSDPDLLQCQALLMKAAGIDGVIVDWYGRDDYYDYAATNRNTEQFAAVARRAGLRYAICYETQTVPNEIKGGKLRAEDVVAHGQDLMRWMQSAYFSSPAYVKQNGRPVLLSFGDPYYHDAQWRQIFSALPAQPLYITENDRRMPTASQGGFDWPAPGGGTAGAKREMDSFYQRAGAWPAFIPAAYPRFDDIYHEAGVGPSWGHIDDRGGASYADTLERALKSAAPMVQLITWNDWGEGTQIEPSVEFGYRDLETTQRLRRKYAPSAASYSAQDLRLPVQWYLLRKRYQKQPAAYQKLAAFFPLMASGRTAQARKLLAHYQ</sequence>
<dbReference type="Gene3D" id="3.20.20.80">
    <property type="entry name" value="Glycosidases"/>
    <property type="match status" value="1"/>
</dbReference>
<reference evidence="8 9" key="1">
    <citation type="journal article" date="2019" name="Int. J. Syst. Evol. Microbiol.">
        <title>Capsulimonas corticalis gen. nov., sp. nov., an aerobic capsulated bacterium, of a novel bacterial order, Capsulimonadales ord. nov., of the class Armatimonadia of the phylum Armatimonadetes.</title>
        <authorList>
            <person name="Li J."/>
            <person name="Kudo C."/>
            <person name="Tonouchi A."/>
        </authorList>
    </citation>
    <scope>NUCLEOTIDE SEQUENCE [LARGE SCALE GENOMIC DNA]</scope>
    <source>
        <strain evidence="8 9">AX-7</strain>
    </source>
</reference>
<dbReference type="CDD" id="cd11575">
    <property type="entry name" value="GH99_GH71_like_3"/>
    <property type="match status" value="1"/>
</dbReference>
<evidence type="ECO:0000256" key="2">
    <source>
        <dbReference type="ARBA" id="ARBA00022692"/>
    </source>
</evidence>
<dbReference type="EMBL" id="AP025739">
    <property type="protein sequence ID" value="BDI32358.1"/>
    <property type="molecule type" value="Genomic_DNA"/>
</dbReference>
<keyword evidence="9" id="KW-1185">Reference proteome</keyword>
<proteinExistence type="predicted"/>
<keyword evidence="6" id="KW-0333">Golgi apparatus</keyword>
<evidence type="ECO:0000256" key="3">
    <source>
        <dbReference type="ARBA" id="ARBA00022801"/>
    </source>
</evidence>
<dbReference type="AlphaFoldDB" id="A0A402CXA3"/>
<dbReference type="Proteomes" id="UP000287394">
    <property type="component" value="Chromosome"/>
</dbReference>
<protein>
    <submittedName>
        <fullName evidence="8">Uncharacterized protein</fullName>
    </submittedName>
</protein>
<evidence type="ECO:0000256" key="1">
    <source>
        <dbReference type="ARBA" id="ARBA00004323"/>
    </source>
</evidence>
<evidence type="ECO:0000256" key="4">
    <source>
        <dbReference type="ARBA" id="ARBA00022968"/>
    </source>
</evidence>
<dbReference type="KEGG" id="ccot:CCAX7_44090"/>